<evidence type="ECO:0000313" key="8">
    <source>
        <dbReference type="Proteomes" id="UP000562045"/>
    </source>
</evidence>
<dbReference type="InterPro" id="IPR036291">
    <property type="entry name" value="NAD(P)-bd_dom_sf"/>
</dbReference>
<comment type="similarity">
    <text evidence="1 4">Belongs to the D-isomer specific 2-hydroxyacid dehydrogenase family.</text>
</comment>
<dbReference type="GO" id="GO:0008720">
    <property type="term" value="F:D-lactate dehydrogenase (NAD+) activity"/>
    <property type="evidence" value="ECO:0007669"/>
    <property type="project" value="TreeGrafter"/>
</dbReference>
<dbReference type="PROSITE" id="PS51257">
    <property type="entry name" value="PROKAR_LIPOPROTEIN"/>
    <property type="match status" value="1"/>
</dbReference>
<protein>
    <submittedName>
        <fullName evidence="7">D-specific alpha-keto acid dehydrogenase</fullName>
        <ecNumber evidence="7">1.1.1.-</ecNumber>
    </submittedName>
</protein>
<dbReference type="PANTHER" id="PTHR43026">
    <property type="entry name" value="2-HYDROXYACID DEHYDROGENASE HOMOLOG 1-RELATED"/>
    <property type="match status" value="1"/>
</dbReference>
<dbReference type="GO" id="GO:0051287">
    <property type="term" value="F:NAD binding"/>
    <property type="evidence" value="ECO:0007669"/>
    <property type="project" value="InterPro"/>
</dbReference>
<keyword evidence="2 4" id="KW-0560">Oxidoreductase</keyword>
<organism evidence="7 8">
    <name type="scientific">Nocardioides aromaticivorans</name>
    <dbReference type="NCBI Taxonomy" id="200618"/>
    <lineage>
        <taxon>Bacteria</taxon>
        <taxon>Bacillati</taxon>
        <taxon>Actinomycetota</taxon>
        <taxon>Actinomycetes</taxon>
        <taxon>Propionibacteriales</taxon>
        <taxon>Nocardioidaceae</taxon>
        <taxon>Nocardioides</taxon>
    </lineage>
</organism>
<name>A0A7Y9ZIA0_9ACTN</name>
<dbReference type="Pfam" id="PF02826">
    <property type="entry name" value="2-Hacid_dh_C"/>
    <property type="match status" value="1"/>
</dbReference>
<dbReference type="RefSeq" id="WP_179648628.1">
    <property type="nucleotide sequence ID" value="NZ_JACBZM010000001.1"/>
</dbReference>
<dbReference type="SUPFAM" id="SSF51735">
    <property type="entry name" value="NAD(P)-binding Rossmann-fold domains"/>
    <property type="match status" value="1"/>
</dbReference>
<dbReference type="InterPro" id="IPR006139">
    <property type="entry name" value="D-isomer_2_OHA_DH_cat_dom"/>
</dbReference>
<accession>A0A7Y9ZIA0</accession>
<gene>
    <name evidence="7" type="ORF">BJ993_001978</name>
</gene>
<dbReference type="PROSITE" id="PS00670">
    <property type="entry name" value="D_2_HYDROXYACID_DH_2"/>
    <property type="match status" value="1"/>
</dbReference>
<feature type="domain" description="D-isomer specific 2-hydroxyacid dehydrogenase NAD-binding" evidence="6">
    <location>
        <begin position="126"/>
        <end position="306"/>
    </location>
</feature>
<dbReference type="Pfam" id="PF00389">
    <property type="entry name" value="2-Hacid_dh"/>
    <property type="match status" value="1"/>
</dbReference>
<dbReference type="EMBL" id="JACBZM010000001">
    <property type="protein sequence ID" value="NYI44898.1"/>
    <property type="molecule type" value="Genomic_DNA"/>
</dbReference>
<dbReference type="InterPro" id="IPR006140">
    <property type="entry name" value="D-isomer_DH_NAD-bd"/>
</dbReference>
<dbReference type="Gene3D" id="3.40.50.720">
    <property type="entry name" value="NAD(P)-binding Rossmann-like Domain"/>
    <property type="match status" value="2"/>
</dbReference>
<evidence type="ECO:0000256" key="3">
    <source>
        <dbReference type="ARBA" id="ARBA00023027"/>
    </source>
</evidence>
<dbReference type="PROSITE" id="PS00671">
    <property type="entry name" value="D_2_HYDROXYACID_DH_3"/>
    <property type="match status" value="1"/>
</dbReference>
<reference evidence="7 8" key="1">
    <citation type="submission" date="2020-07" db="EMBL/GenBank/DDBJ databases">
        <title>Sequencing the genomes of 1000 actinobacteria strains.</title>
        <authorList>
            <person name="Klenk H.-P."/>
        </authorList>
    </citation>
    <scope>NUCLEOTIDE SEQUENCE [LARGE SCALE GENOMIC DNA]</scope>
    <source>
        <strain evidence="7 8">DSM 15131</strain>
    </source>
</reference>
<evidence type="ECO:0000256" key="1">
    <source>
        <dbReference type="ARBA" id="ARBA00005854"/>
    </source>
</evidence>
<feature type="domain" description="D-isomer specific 2-hydroxyacid dehydrogenase catalytic" evidence="5">
    <location>
        <begin position="53"/>
        <end position="330"/>
    </location>
</feature>
<dbReference type="AlphaFoldDB" id="A0A7Y9ZIA0"/>
<dbReference type="InterPro" id="IPR029752">
    <property type="entry name" value="D-isomer_DH_CS1"/>
</dbReference>
<comment type="caution">
    <text evidence="7">The sequence shown here is derived from an EMBL/GenBank/DDBJ whole genome shotgun (WGS) entry which is preliminary data.</text>
</comment>
<evidence type="ECO:0000259" key="6">
    <source>
        <dbReference type="Pfam" id="PF02826"/>
    </source>
</evidence>
<proteinExistence type="inferred from homology"/>
<keyword evidence="3" id="KW-0520">NAD</keyword>
<dbReference type="EC" id="1.1.1.-" evidence="7"/>
<dbReference type="PROSITE" id="PS00065">
    <property type="entry name" value="D_2_HYDROXYACID_DH_1"/>
    <property type="match status" value="1"/>
</dbReference>
<dbReference type="Proteomes" id="UP000562045">
    <property type="component" value="Unassembled WGS sequence"/>
</dbReference>
<dbReference type="PANTHER" id="PTHR43026:SF1">
    <property type="entry name" value="2-HYDROXYACID DEHYDROGENASE HOMOLOG 1-RELATED"/>
    <property type="match status" value="1"/>
</dbReference>
<evidence type="ECO:0000313" key="7">
    <source>
        <dbReference type="EMBL" id="NYI44898.1"/>
    </source>
</evidence>
<evidence type="ECO:0000256" key="2">
    <source>
        <dbReference type="ARBA" id="ARBA00023002"/>
    </source>
</evidence>
<dbReference type="InterPro" id="IPR029753">
    <property type="entry name" value="D-isomer_DH_CS"/>
</dbReference>
<dbReference type="SUPFAM" id="SSF52283">
    <property type="entry name" value="Formate/glycerate dehydrogenase catalytic domain-like"/>
    <property type="match status" value="1"/>
</dbReference>
<evidence type="ECO:0000259" key="5">
    <source>
        <dbReference type="Pfam" id="PF00389"/>
    </source>
</evidence>
<sequence length="336" mass="36234">MRSSPAADQRAVSPALPTTITIYGCDPDEAALFRAASSRLGIRTAISALPVMEDTAELARGSRCVSVGHRYDVTRTTLRALRRAGVEHLSTRSIGDDHIDRAYAARLGIEVATVRYSPDSVADFTLMLVLMALRHAKSMVRRADLHDYRLADERGRELRDLTVGVVGTGRIGSAVVTRLHAFGARVLTHDKRPGAGHVPLDELLRGSDVVTLHTPLDRDSRHLLDAGRIARMRPGAVLVNTGRGALVDTAALVAALEDGHLAAAALDVVEGERGIFYADHGTGPLDHPALARLQEMPNVVISPHTAFHTDHALADTVEQTLATCLDFERRSSRGRA</sequence>
<evidence type="ECO:0000256" key="4">
    <source>
        <dbReference type="RuleBase" id="RU003719"/>
    </source>
</evidence>
<dbReference type="InterPro" id="IPR058205">
    <property type="entry name" value="D-LDH-like"/>
</dbReference>